<dbReference type="Pfam" id="PF25873">
    <property type="entry name" value="WHD_MalT"/>
    <property type="match status" value="1"/>
</dbReference>
<evidence type="ECO:0000256" key="1">
    <source>
        <dbReference type="ARBA" id="ARBA00023015"/>
    </source>
</evidence>
<evidence type="ECO:0000256" key="3">
    <source>
        <dbReference type="ARBA" id="ARBA00023163"/>
    </source>
</evidence>
<evidence type="ECO:0000256" key="2">
    <source>
        <dbReference type="ARBA" id="ARBA00023125"/>
    </source>
</evidence>
<dbReference type="EMBL" id="FNJM01000001">
    <property type="protein sequence ID" value="SDO73681.1"/>
    <property type="molecule type" value="Genomic_DNA"/>
</dbReference>
<feature type="domain" description="HTH luxR-type" evidence="4">
    <location>
        <begin position="786"/>
        <end position="851"/>
    </location>
</feature>
<dbReference type="Gene3D" id="1.25.40.10">
    <property type="entry name" value="Tetratricopeptide repeat domain"/>
    <property type="match status" value="1"/>
</dbReference>
<dbReference type="Gene3D" id="1.10.10.10">
    <property type="entry name" value="Winged helix-like DNA-binding domain superfamily/Winged helix DNA-binding domain"/>
    <property type="match status" value="1"/>
</dbReference>
<dbReference type="CDD" id="cd06170">
    <property type="entry name" value="LuxR_C_like"/>
    <property type="match status" value="1"/>
</dbReference>
<evidence type="ECO:0000313" key="6">
    <source>
        <dbReference type="Proteomes" id="UP000198597"/>
    </source>
</evidence>
<dbReference type="Proteomes" id="UP000198597">
    <property type="component" value="Unassembled WGS sequence"/>
</dbReference>
<dbReference type="SMART" id="SM00421">
    <property type="entry name" value="HTH_LUXR"/>
    <property type="match status" value="1"/>
</dbReference>
<dbReference type="SUPFAM" id="SSF52540">
    <property type="entry name" value="P-loop containing nucleoside triphosphate hydrolases"/>
    <property type="match status" value="1"/>
</dbReference>
<name>A0A1H0M048_9CLOT</name>
<sequence>MILMSTKLKMPQPRNSYIVREELFSKLEKIDEYKVTLVKGGAGAGKTTLITTFVKENKILNLKWISIDESCNNVFIFWNYFIEAVGEYLGNAKQDFLSMQDSNFQKENMEKIITLLINNLDENEDIYIVFDDFYYITEEFLLHTIDFFIKNTSHNIHIIIITRHEPTLYLGALNMEGNLLIIDDNDFKLSLKDGFKFLRQTLKLNQSEENLKLINEVSEGWIGGMQLIAAAVGCKNKSEIINLNLNNRMLGEYLTKEIYEFLNEEEKGFLVVTSILSYFNEEICSKLLENIKYKKMIEGLIEKNILIICIDEENGIYRYHNILKEYLIGKFKELKKEDQWDLHFNAAKILEELGDYNESLEQLIVSKGYNEAMELIIDESNNVSIFSYIDRIPIRFIIKNPNFAYQSFFYYYVNMEFEKCMELYNLIKEYIDKDILYSAFKFSNMFIEDTFNINYINVMTSSEIDSLLLKDITKSIILIKDSTYLYVQSKYRDALEYIDKAIGYAKNKEKFYLEFFALSNKTQILEDLGEFNKCEEIYKEMEKIKGLSRKLFILSASFDIGITGIHLKRMDVKSAEKSLKNVEECISKDVLPLNRAYKYNLAEYKFIIGEVKNAVNLVNEIINDENQNNLVYLARLLKYYFKENKYSGKYILEFMTSYESLVQENRTLESKFVYANILGSKDDFEEAIIMADEILTCSRKNNIKLKIVEVVLFKIRMLFIMKGNSREIINLFKEAIFYSYEDKILQPFYVESDIVAKVIKDSNSEIYSCLSSSEKIYYKEIMKLCNINSKSVLSQREIEVLNEIAIGSSNKEIAEVLCISLATVKSHIINIYSKLHVNNRISAIEVAKDNDYI</sequence>
<protein>
    <submittedName>
        <fullName evidence="5">LuxR family transcriptional regulator, maltose regulon positive regulatory protein</fullName>
    </submittedName>
</protein>
<proteinExistence type="predicted"/>
<dbReference type="InterPro" id="IPR059106">
    <property type="entry name" value="WHD_MalT"/>
</dbReference>
<dbReference type="InterPro" id="IPR016032">
    <property type="entry name" value="Sig_transdc_resp-reg_C-effctor"/>
</dbReference>
<dbReference type="Pfam" id="PF00196">
    <property type="entry name" value="GerE"/>
    <property type="match status" value="1"/>
</dbReference>
<dbReference type="PROSITE" id="PS00622">
    <property type="entry name" value="HTH_LUXR_1"/>
    <property type="match status" value="1"/>
</dbReference>
<keyword evidence="6" id="KW-1185">Reference proteome</keyword>
<dbReference type="SUPFAM" id="SSF48452">
    <property type="entry name" value="TPR-like"/>
    <property type="match status" value="1"/>
</dbReference>
<dbReference type="Gene3D" id="3.40.50.300">
    <property type="entry name" value="P-loop containing nucleotide triphosphate hydrolases"/>
    <property type="match status" value="1"/>
</dbReference>
<dbReference type="GO" id="GO:0003677">
    <property type="term" value="F:DNA binding"/>
    <property type="evidence" value="ECO:0007669"/>
    <property type="project" value="UniProtKB-KW"/>
</dbReference>
<dbReference type="GO" id="GO:0006355">
    <property type="term" value="P:regulation of DNA-templated transcription"/>
    <property type="evidence" value="ECO:0007669"/>
    <property type="project" value="InterPro"/>
</dbReference>
<dbReference type="PROSITE" id="PS50043">
    <property type="entry name" value="HTH_LUXR_2"/>
    <property type="match status" value="1"/>
</dbReference>
<dbReference type="OrthoDB" id="9789465at2"/>
<dbReference type="InterPro" id="IPR027417">
    <property type="entry name" value="P-loop_NTPase"/>
</dbReference>
<dbReference type="SUPFAM" id="SSF46894">
    <property type="entry name" value="C-terminal effector domain of the bipartite response regulators"/>
    <property type="match status" value="1"/>
</dbReference>
<gene>
    <name evidence="5" type="ORF">SAMN04488529_101264</name>
</gene>
<evidence type="ECO:0000259" key="4">
    <source>
        <dbReference type="PROSITE" id="PS50043"/>
    </source>
</evidence>
<keyword evidence="1" id="KW-0805">Transcription regulation</keyword>
<keyword evidence="3" id="KW-0804">Transcription</keyword>
<dbReference type="AlphaFoldDB" id="A0A1H0M048"/>
<dbReference type="PRINTS" id="PR00038">
    <property type="entry name" value="HTHLUXR"/>
</dbReference>
<dbReference type="PANTHER" id="PTHR44688">
    <property type="entry name" value="DNA-BINDING TRANSCRIPTIONAL ACTIVATOR DEVR_DOSR"/>
    <property type="match status" value="1"/>
</dbReference>
<dbReference type="InterPro" id="IPR011990">
    <property type="entry name" value="TPR-like_helical_dom_sf"/>
</dbReference>
<dbReference type="PANTHER" id="PTHR44688:SF16">
    <property type="entry name" value="DNA-BINDING TRANSCRIPTIONAL ACTIVATOR DEVR_DOSR"/>
    <property type="match status" value="1"/>
</dbReference>
<organism evidence="5 6">
    <name type="scientific">Clostridium gasigenes</name>
    <dbReference type="NCBI Taxonomy" id="94869"/>
    <lineage>
        <taxon>Bacteria</taxon>
        <taxon>Bacillati</taxon>
        <taxon>Bacillota</taxon>
        <taxon>Clostridia</taxon>
        <taxon>Eubacteriales</taxon>
        <taxon>Clostridiaceae</taxon>
        <taxon>Clostridium</taxon>
    </lineage>
</organism>
<dbReference type="InterPro" id="IPR036388">
    <property type="entry name" value="WH-like_DNA-bd_sf"/>
</dbReference>
<accession>A0A1H0M048</accession>
<keyword evidence="2" id="KW-0238">DNA-binding</keyword>
<evidence type="ECO:0000313" key="5">
    <source>
        <dbReference type="EMBL" id="SDO73681.1"/>
    </source>
</evidence>
<dbReference type="STRING" id="94869.SAMN04488529_101264"/>
<reference evidence="5 6" key="1">
    <citation type="submission" date="2016-10" db="EMBL/GenBank/DDBJ databases">
        <authorList>
            <person name="de Groot N.N."/>
        </authorList>
    </citation>
    <scope>NUCLEOTIDE SEQUENCE [LARGE SCALE GENOMIC DNA]</scope>
    <source>
        <strain evidence="5 6">DSM 12272</strain>
    </source>
</reference>
<dbReference type="RefSeq" id="WP_089965042.1">
    <property type="nucleotide sequence ID" value="NZ_FNJM01000001.1"/>
</dbReference>
<dbReference type="InterPro" id="IPR000792">
    <property type="entry name" value="Tscrpt_reg_LuxR_C"/>
</dbReference>